<feature type="transmembrane region" description="Helical" evidence="1">
    <location>
        <begin position="6"/>
        <end position="35"/>
    </location>
</feature>
<name>A0A1D1VQK9_RAMVA</name>
<evidence type="ECO:0000313" key="3">
    <source>
        <dbReference type="Proteomes" id="UP000186922"/>
    </source>
</evidence>
<dbReference type="AlphaFoldDB" id="A0A1D1VQK9"/>
<proteinExistence type="predicted"/>
<accession>A0A1D1VQK9</accession>
<dbReference type="EMBL" id="BDGG01000010">
    <property type="protein sequence ID" value="GAV03852.1"/>
    <property type="molecule type" value="Genomic_DNA"/>
</dbReference>
<organism evidence="2 3">
    <name type="scientific">Ramazzottius varieornatus</name>
    <name type="common">Water bear</name>
    <name type="synonym">Tardigrade</name>
    <dbReference type="NCBI Taxonomy" id="947166"/>
    <lineage>
        <taxon>Eukaryota</taxon>
        <taxon>Metazoa</taxon>
        <taxon>Ecdysozoa</taxon>
        <taxon>Tardigrada</taxon>
        <taxon>Eutardigrada</taxon>
        <taxon>Parachela</taxon>
        <taxon>Hypsibioidea</taxon>
        <taxon>Ramazzottiidae</taxon>
        <taxon>Ramazzottius</taxon>
    </lineage>
</organism>
<keyword evidence="1" id="KW-0812">Transmembrane</keyword>
<keyword evidence="1" id="KW-0472">Membrane</keyword>
<keyword evidence="1" id="KW-1133">Transmembrane helix</keyword>
<sequence length="159" mass="18033">MCTDELLNSVITMTFGILIPVTIIKILPDFIILIAGNGSREVFYYLLILLVLAAETLNCGRSNVAHCTPCCRTVRSSYFESMHRSGTKRTIHGARNETMCDISIYQASTTMLETIEIKKEPKRNPTAVVHYVRVRTKVRCLRIRECVRCSVYQGLSLRT</sequence>
<protein>
    <submittedName>
        <fullName evidence="2">Uncharacterized protein</fullName>
    </submittedName>
</protein>
<evidence type="ECO:0000313" key="2">
    <source>
        <dbReference type="EMBL" id="GAV03852.1"/>
    </source>
</evidence>
<gene>
    <name evidence="2" type="primary">RvY_14225</name>
    <name evidence="2" type="synonym">RvY_14225.1</name>
    <name evidence="2" type="ORF">RvY_14225-1</name>
</gene>
<comment type="caution">
    <text evidence="2">The sequence shown here is derived from an EMBL/GenBank/DDBJ whole genome shotgun (WGS) entry which is preliminary data.</text>
</comment>
<evidence type="ECO:0000256" key="1">
    <source>
        <dbReference type="SAM" id="Phobius"/>
    </source>
</evidence>
<keyword evidence="3" id="KW-1185">Reference proteome</keyword>
<reference evidence="2 3" key="1">
    <citation type="journal article" date="2016" name="Nat. Commun.">
        <title>Extremotolerant tardigrade genome and improved radiotolerance of human cultured cells by tardigrade-unique protein.</title>
        <authorList>
            <person name="Hashimoto T."/>
            <person name="Horikawa D.D."/>
            <person name="Saito Y."/>
            <person name="Kuwahara H."/>
            <person name="Kozuka-Hata H."/>
            <person name="Shin-I T."/>
            <person name="Minakuchi Y."/>
            <person name="Ohishi K."/>
            <person name="Motoyama A."/>
            <person name="Aizu T."/>
            <person name="Enomoto A."/>
            <person name="Kondo K."/>
            <person name="Tanaka S."/>
            <person name="Hara Y."/>
            <person name="Koshikawa S."/>
            <person name="Sagara H."/>
            <person name="Miura T."/>
            <person name="Yokobori S."/>
            <person name="Miyagawa K."/>
            <person name="Suzuki Y."/>
            <person name="Kubo T."/>
            <person name="Oyama M."/>
            <person name="Kohara Y."/>
            <person name="Fujiyama A."/>
            <person name="Arakawa K."/>
            <person name="Katayama T."/>
            <person name="Toyoda A."/>
            <person name="Kunieda T."/>
        </authorList>
    </citation>
    <scope>NUCLEOTIDE SEQUENCE [LARGE SCALE GENOMIC DNA]</scope>
    <source>
        <strain evidence="2 3">YOKOZUNA-1</strain>
    </source>
</reference>
<feature type="transmembrane region" description="Helical" evidence="1">
    <location>
        <begin position="42"/>
        <end position="58"/>
    </location>
</feature>
<dbReference type="Proteomes" id="UP000186922">
    <property type="component" value="Unassembled WGS sequence"/>
</dbReference>